<protein>
    <submittedName>
        <fullName evidence="7">Uncharacterized protein</fullName>
    </submittedName>
</protein>
<keyword evidence="8" id="KW-1185">Reference proteome</keyword>
<gene>
    <name evidence="7" type="ORF">ANCCAN_18475</name>
</gene>
<accession>A0A368FXZ5</accession>
<organism evidence="7 8">
    <name type="scientific">Ancylostoma caninum</name>
    <name type="common">Dog hookworm</name>
    <dbReference type="NCBI Taxonomy" id="29170"/>
    <lineage>
        <taxon>Eukaryota</taxon>
        <taxon>Metazoa</taxon>
        <taxon>Ecdysozoa</taxon>
        <taxon>Nematoda</taxon>
        <taxon>Chromadorea</taxon>
        <taxon>Rhabditida</taxon>
        <taxon>Rhabditina</taxon>
        <taxon>Rhabditomorpha</taxon>
        <taxon>Strongyloidea</taxon>
        <taxon>Ancylostomatidae</taxon>
        <taxon>Ancylostomatinae</taxon>
        <taxon>Ancylostoma</taxon>
    </lineage>
</organism>
<sequence length="214" mass="23621">MIDAVEAKSADLGKRMRTVLAGNCARLEGLSPAAVEYSKKCVHFITHVMCSLTLGKQLSFEKADELHKEFQANQQLAMINTLPANVKSLFPKENLEFADSITESESKILKEVFDKHACFEQVGEMIDAVEAKSADLGKRMRTVLAGNCARLEGLSPAAVEYSKKCVHFITHVMCSLTLGKQLSFEKADELHKEFQKLSAADQAALKKANPDVQF</sequence>
<dbReference type="GO" id="GO:0008289">
    <property type="term" value="F:lipid binding"/>
    <property type="evidence" value="ECO:0007669"/>
    <property type="project" value="UniProtKB-KW"/>
</dbReference>
<evidence type="ECO:0000256" key="2">
    <source>
        <dbReference type="ARBA" id="ARBA00006648"/>
    </source>
</evidence>
<evidence type="ECO:0000256" key="4">
    <source>
        <dbReference type="ARBA" id="ARBA00022729"/>
    </source>
</evidence>
<keyword evidence="4" id="KW-0732">Signal</keyword>
<comment type="caution">
    <text evidence="7">The sequence shown here is derived from an EMBL/GenBank/DDBJ whole genome shotgun (WGS) entry which is preliminary data.</text>
</comment>
<dbReference type="Pfam" id="PF05823">
    <property type="entry name" value="Gp-FAR-1"/>
    <property type="match status" value="1"/>
</dbReference>
<keyword evidence="6" id="KW-0446">Lipid-binding</keyword>
<dbReference type="Gene3D" id="1.20.120.1100">
    <property type="match status" value="2"/>
</dbReference>
<dbReference type="EMBL" id="JOJR01000636">
    <property type="protein sequence ID" value="RCN35670.1"/>
    <property type="molecule type" value="Genomic_DNA"/>
</dbReference>
<dbReference type="Proteomes" id="UP000252519">
    <property type="component" value="Unassembled WGS sequence"/>
</dbReference>
<evidence type="ECO:0000256" key="5">
    <source>
        <dbReference type="ARBA" id="ARBA00023054"/>
    </source>
</evidence>
<dbReference type="AlphaFoldDB" id="A0A368FXZ5"/>
<comment type="subcellular location">
    <subcellularLocation>
        <location evidence="1">Secreted</location>
    </subcellularLocation>
</comment>
<proteinExistence type="inferred from homology"/>
<comment type="similarity">
    <text evidence="2">Belongs to the fatty-acid and retinol-binding protein (FARBP) family.</text>
</comment>
<evidence type="ECO:0000256" key="6">
    <source>
        <dbReference type="ARBA" id="ARBA00023121"/>
    </source>
</evidence>
<name>A0A368FXZ5_ANCCA</name>
<evidence type="ECO:0000313" key="8">
    <source>
        <dbReference type="Proteomes" id="UP000252519"/>
    </source>
</evidence>
<evidence type="ECO:0000313" key="7">
    <source>
        <dbReference type="EMBL" id="RCN35670.1"/>
    </source>
</evidence>
<keyword evidence="3" id="KW-0964">Secreted</keyword>
<evidence type="ECO:0000256" key="3">
    <source>
        <dbReference type="ARBA" id="ARBA00022525"/>
    </source>
</evidence>
<evidence type="ECO:0000256" key="1">
    <source>
        <dbReference type="ARBA" id="ARBA00004613"/>
    </source>
</evidence>
<reference evidence="7 8" key="1">
    <citation type="submission" date="2014-10" db="EMBL/GenBank/DDBJ databases">
        <title>Draft genome of the hookworm Ancylostoma caninum.</title>
        <authorList>
            <person name="Mitreva M."/>
        </authorList>
    </citation>
    <scope>NUCLEOTIDE SEQUENCE [LARGE SCALE GENOMIC DNA]</scope>
    <source>
        <strain evidence="7 8">Baltimore</strain>
    </source>
</reference>
<keyword evidence="5" id="KW-0175">Coiled coil</keyword>
<dbReference type="OrthoDB" id="5856727at2759"/>
<dbReference type="InterPro" id="IPR008632">
    <property type="entry name" value="Gp-FAR-1"/>
</dbReference>
<dbReference type="GO" id="GO:0005576">
    <property type="term" value="C:extracellular region"/>
    <property type="evidence" value="ECO:0007669"/>
    <property type="project" value="UniProtKB-SubCell"/>
</dbReference>